<dbReference type="STRING" id="6573.A0A210PDX8"/>
<keyword evidence="9" id="KW-0735">Signal-anchor</keyword>
<evidence type="ECO:0000256" key="7">
    <source>
        <dbReference type="ARBA" id="ARBA00023136"/>
    </source>
</evidence>
<dbReference type="PANTHER" id="PTHR12137:SF33">
    <property type="entry name" value="CARBOHYDRATE SULFOTRANSFERASE 14"/>
    <property type="match status" value="1"/>
</dbReference>
<dbReference type="OrthoDB" id="2019940at2759"/>
<evidence type="ECO:0000256" key="2">
    <source>
        <dbReference type="ARBA" id="ARBA00006339"/>
    </source>
</evidence>
<protein>
    <recommendedName>
        <fullName evidence="9">Carbohydrate sulfotransferase</fullName>
        <ecNumber evidence="9">2.8.2.-</ecNumber>
    </recommendedName>
</protein>
<evidence type="ECO:0000256" key="8">
    <source>
        <dbReference type="ARBA" id="ARBA00023180"/>
    </source>
</evidence>
<dbReference type="PANTHER" id="PTHR12137">
    <property type="entry name" value="CARBOHYDRATE SULFOTRANSFERASE"/>
    <property type="match status" value="1"/>
</dbReference>
<comment type="subcellular location">
    <subcellularLocation>
        <location evidence="1 9">Golgi apparatus membrane</location>
        <topology evidence="1 9">Single-pass type II membrane protein</topology>
    </subcellularLocation>
</comment>
<dbReference type="AlphaFoldDB" id="A0A210PDX8"/>
<gene>
    <name evidence="10" type="ORF">KP79_PYT11461</name>
</gene>
<name>A0A210PDX8_MIZYE</name>
<dbReference type="Proteomes" id="UP000242188">
    <property type="component" value="Unassembled WGS sequence"/>
</dbReference>
<keyword evidence="8 9" id="KW-0325">Glycoprotein</keyword>
<dbReference type="Pfam" id="PF03567">
    <property type="entry name" value="Sulfotransfer_2"/>
    <property type="match status" value="1"/>
</dbReference>
<dbReference type="Gene3D" id="3.40.50.300">
    <property type="entry name" value="P-loop containing nucleotide triphosphate hydrolases"/>
    <property type="match status" value="1"/>
</dbReference>
<evidence type="ECO:0000313" key="10">
    <source>
        <dbReference type="EMBL" id="OWF34693.1"/>
    </source>
</evidence>
<proteinExistence type="inferred from homology"/>
<keyword evidence="11" id="KW-1185">Reference proteome</keyword>
<evidence type="ECO:0000256" key="3">
    <source>
        <dbReference type="ARBA" id="ARBA00022679"/>
    </source>
</evidence>
<dbReference type="GO" id="GO:0008146">
    <property type="term" value="F:sulfotransferase activity"/>
    <property type="evidence" value="ECO:0007669"/>
    <property type="project" value="InterPro"/>
</dbReference>
<dbReference type="GO" id="GO:0016051">
    <property type="term" value="P:carbohydrate biosynthetic process"/>
    <property type="evidence" value="ECO:0007669"/>
    <property type="project" value="InterPro"/>
</dbReference>
<keyword evidence="7" id="KW-0472">Membrane</keyword>
<comment type="similarity">
    <text evidence="2 9">Belongs to the sulfotransferase 2 family.</text>
</comment>
<evidence type="ECO:0000256" key="1">
    <source>
        <dbReference type="ARBA" id="ARBA00004323"/>
    </source>
</evidence>
<evidence type="ECO:0000313" key="11">
    <source>
        <dbReference type="Proteomes" id="UP000242188"/>
    </source>
</evidence>
<dbReference type="InterPro" id="IPR005331">
    <property type="entry name" value="Sulfotransferase"/>
</dbReference>
<evidence type="ECO:0000256" key="4">
    <source>
        <dbReference type="ARBA" id="ARBA00022692"/>
    </source>
</evidence>
<dbReference type="GO" id="GO:0000139">
    <property type="term" value="C:Golgi membrane"/>
    <property type="evidence" value="ECO:0007669"/>
    <property type="project" value="UniProtKB-SubCell"/>
</dbReference>
<keyword evidence="9" id="KW-0119">Carbohydrate metabolism</keyword>
<keyword evidence="4" id="KW-0812">Transmembrane</keyword>
<organism evidence="10 11">
    <name type="scientific">Mizuhopecten yessoensis</name>
    <name type="common">Japanese scallop</name>
    <name type="synonym">Patinopecten yessoensis</name>
    <dbReference type="NCBI Taxonomy" id="6573"/>
    <lineage>
        <taxon>Eukaryota</taxon>
        <taxon>Metazoa</taxon>
        <taxon>Spiralia</taxon>
        <taxon>Lophotrochozoa</taxon>
        <taxon>Mollusca</taxon>
        <taxon>Bivalvia</taxon>
        <taxon>Autobranchia</taxon>
        <taxon>Pteriomorphia</taxon>
        <taxon>Pectinida</taxon>
        <taxon>Pectinoidea</taxon>
        <taxon>Pectinidae</taxon>
        <taxon>Mizuhopecten</taxon>
    </lineage>
</organism>
<reference evidence="10 11" key="1">
    <citation type="journal article" date="2017" name="Nat. Ecol. Evol.">
        <title>Scallop genome provides insights into evolution of bilaterian karyotype and development.</title>
        <authorList>
            <person name="Wang S."/>
            <person name="Zhang J."/>
            <person name="Jiao W."/>
            <person name="Li J."/>
            <person name="Xun X."/>
            <person name="Sun Y."/>
            <person name="Guo X."/>
            <person name="Huan P."/>
            <person name="Dong B."/>
            <person name="Zhang L."/>
            <person name="Hu X."/>
            <person name="Sun X."/>
            <person name="Wang J."/>
            <person name="Zhao C."/>
            <person name="Wang Y."/>
            <person name="Wang D."/>
            <person name="Huang X."/>
            <person name="Wang R."/>
            <person name="Lv J."/>
            <person name="Li Y."/>
            <person name="Zhang Z."/>
            <person name="Liu B."/>
            <person name="Lu W."/>
            <person name="Hui Y."/>
            <person name="Liang J."/>
            <person name="Zhou Z."/>
            <person name="Hou R."/>
            <person name="Li X."/>
            <person name="Liu Y."/>
            <person name="Li H."/>
            <person name="Ning X."/>
            <person name="Lin Y."/>
            <person name="Zhao L."/>
            <person name="Xing Q."/>
            <person name="Dou J."/>
            <person name="Li Y."/>
            <person name="Mao J."/>
            <person name="Guo H."/>
            <person name="Dou H."/>
            <person name="Li T."/>
            <person name="Mu C."/>
            <person name="Jiang W."/>
            <person name="Fu Q."/>
            <person name="Fu X."/>
            <person name="Miao Y."/>
            <person name="Liu J."/>
            <person name="Yu Q."/>
            <person name="Li R."/>
            <person name="Liao H."/>
            <person name="Li X."/>
            <person name="Kong Y."/>
            <person name="Jiang Z."/>
            <person name="Chourrout D."/>
            <person name="Li R."/>
            <person name="Bao Z."/>
        </authorList>
    </citation>
    <scope>NUCLEOTIDE SEQUENCE [LARGE SCALE GENOMIC DNA]</scope>
    <source>
        <strain evidence="10 11">PY_sf001</strain>
    </source>
</reference>
<evidence type="ECO:0000256" key="6">
    <source>
        <dbReference type="ARBA" id="ARBA00023034"/>
    </source>
</evidence>
<dbReference type="InterPro" id="IPR018011">
    <property type="entry name" value="Carb_sulfotrans_8-10"/>
</dbReference>
<evidence type="ECO:0000256" key="9">
    <source>
        <dbReference type="RuleBase" id="RU364020"/>
    </source>
</evidence>
<comment type="caution">
    <text evidence="10">The sequence shown here is derived from an EMBL/GenBank/DDBJ whole genome shotgun (WGS) entry which is preliminary data.</text>
</comment>
<keyword evidence="3 9" id="KW-0808">Transferase</keyword>
<sequence length="321" mass="38525">MPKDICRFTPSGMRYTLPVAHFGPSHDEGMFTPLPHRNIQTDKSAVTDNIKRVWHLRQECKRYSDDLTKLDRLSNLIVDDKYKTLFCYIPKIACSQWKSIFITLTGKVNSSRLSIEKVHDFRFNSVINLLSNYPYERRKRILKEYKKSMIVRNPLERLLSAYRNKIERKGKARQFQTIRETILERYRSNMTQEFLAKDDYNVTFFEFVKFVTDEDPENFNSHWKRYTTLCSPCIIKYDFIGKYESIYRDANFILRDLGAPPNIRFPQRSETYHTIETMNIFEKFYSQIPAEYITKLWNIYRPDYELFGYSLNDNFKLKTHS</sequence>
<dbReference type="SUPFAM" id="SSF52540">
    <property type="entry name" value="P-loop containing nucleoside triphosphate hydrolases"/>
    <property type="match status" value="1"/>
</dbReference>
<keyword evidence="6 9" id="KW-0333">Golgi apparatus</keyword>
<accession>A0A210PDX8</accession>
<dbReference type="InterPro" id="IPR027417">
    <property type="entry name" value="P-loop_NTPase"/>
</dbReference>
<evidence type="ECO:0000256" key="5">
    <source>
        <dbReference type="ARBA" id="ARBA00022989"/>
    </source>
</evidence>
<dbReference type="EC" id="2.8.2.-" evidence="9"/>
<keyword evidence="5" id="KW-1133">Transmembrane helix</keyword>
<dbReference type="EMBL" id="NEDP02076751">
    <property type="protein sequence ID" value="OWF34693.1"/>
    <property type="molecule type" value="Genomic_DNA"/>
</dbReference>